<protein>
    <submittedName>
        <fullName evidence="9">Flavocytochrome C heme subunit</fullName>
    </submittedName>
</protein>
<comment type="subcellular location">
    <subcellularLocation>
        <location evidence="2">Cell envelope</location>
    </subcellularLocation>
</comment>
<dbReference type="SUPFAM" id="SSF48695">
    <property type="entry name" value="Multiheme cytochromes"/>
    <property type="match status" value="1"/>
</dbReference>
<evidence type="ECO:0000259" key="8">
    <source>
        <dbReference type="Pfam" id="PF14537"/>
    </source>
</evidence>
<evidence type="ECO:0000256" key="2">
    <source>
        <dbReference type="ARBA" id="ARBA00004196"/>
    </source>
</evidence>
<evidence type="ECO:0000256" key="3">
    <source>
        <dbReference type="ARBA" id="ARBA00022448"/>
    </source>
</evidence>
<keyword evidence="10" id="KW-1185">Reference proteome</keyword>
<keyword evidence="4" id="KW-0349">Heme</keyword>
<proteinExistence type="predicted"/>
<feature type="domain" description="Tetrahaem cytochrome" evidence="8">
    <location>
        <begin position="50"/>
        <end position="135"/>
    </location>
</feature>
<keyword evidence="6" id="KW-0249">Electron transport</keyword>
<dbReference type="GO" id="GO:0046872">
    <property type="term" value="F:metal ion binding"/>
    <property type="evidence" value="ECO:0007669"/>
    <property type="project" value="UniProtKB-KW"/>
</dbReference>
<dbReference type="AlphaFoldDB" id="A0A381DKI3"/>
<evidence type="ECO:0000256" key="1">
    <source>
        <dbReference type="ARBA" id="ARBA00001926"/>
    </source>
</evidence>
<dbReference type="EMBL" id="UFVD01000001">
    <property type="protein sequence ID" value="SUX11001.1"/>
    <property type="molecule type" value="Genomic_DNA"/>
</dbReference>
<reference evidence="9 10" key="1">
    <citation type="submission" date="2018-06" db="EMBL/GenBank/DDBJ databases">
        <authorList>
            <consortium name="Pathogen Informatics"/>
            <person name="Doyle S."/>
        </authorList>
    </citation>
    <scope>NUCLEOTIDE SEQUENCE [LARGE SCALE GENOMIC DNA]</scope>
    <source>
        <strain evidence="9 10">NCTC12475</strain>
    </source>
</reference>
<dbReference type="OrthoDB" id="5344846at2"/>
<dbReference type="Gene3D" id="1.10.1130.10">
    <property type="entry name" value="Flavocytochrome C3, Chain A"/>
    <property type="match status" value="1"/>
</dbReference>
<evidence type="ECO:0000256" key="4">
    <source>
        <dbReference type="ARBA" id="ARBA00022617"/>
    </source>
</evidence>
<keyword evidence="7" id="KW-0408">Iron</keyword>
<keyword evidence="3" id="KW-0813">Transport</keyword>
<evidence type="ECO:0000313" key="10">
    <source>
        <dbReference type="Proteomes" id="UP000254920"/>
    </source>
</evidence>
<dbReference type="InterPro" id="IPR012286">
    <property type="entry name" value="Tetrahaem_cytochrome"/>
</dbReference>
<organism evidence="9 10">
    <name type="scientific">Campylobacter sputorum subsp. sputorum</name>
    <dbReference type="NCBI Taxonomy" id="32024"/>
    <lineage>
        <taxon>Bacteria</taxon>
        <taxon>Pseudomonadati</taxon>
        <taxon>Campylobacterota</taxon>
        <taxon>Epsilonproteobacteria</taxon>
        <taxon>Campylobacterales</taxon>
        <taxon>Campylobacteraceae</taxon>
        <taxon>Campylobacter</taxon>
    </lineage>
</organism>
<dbReference type="STRING" id="32024.GCA_000788295_01341"/>
<sequence>MKYMRLLFSFLLFGCISNTLFGEENSSKSAIVSILEISDELRAKHKIKPHHAKLHFDCIHCHDNQGSDPAKFKNPGDEGCLSCHKSKKYMAKRTGFMDTLKANPHNSVHDGPNLYCDECHMEHSKPINMCDECHEAEVKQWMRPTP</sequence>
<gene>
    <name evidence="9" type="primary">ifcA_4</name>
    <name evidence="9" type="ORF">NCTC12475_01215</name>
</gene>
<dbReference type="InterPro" id="IPR036280">
    <property type="entry name" value="Multihaem_cyt_sf"/>
</dbReference>
<evidence type="ECO:0000256" key="5">
    <source>
        <dbReference type="ARBA" id="ARBA00022723"/>
    </source>
</evidence>
<dbReference type="GO" id="GO:0030313">
    <property type="term" value="C:cell envelope"/>
    <property type="evidence" value="ECO:0007669"/>
    <property type="project" value="UniProtKB-SubCell"/>
</dbReference>
<name>A0A381DKI3_9BACT</name>
<comment type="cofactor">
    <cofactor evidence="1">
        <name>heme c</name>
        <dbReference type="ChEBI" id="CHEBI:61717"/>
    </cofactor>
</comment>
<accession>A0A381DKI3</accession>
<keyword evidence="5" id="KW-0479">Metal-binding</keyword>
<evidence type="ECO:0000256" key="6">
    <source>
        <dbReference type="ARBA" id="ARBA00022982"/>
    </source>
</evidence>
<dbReference type="Pfam" id="PF14537">
    <property type="entry name" value="Cytochrom_c3_2"/>
    <property type="match status" value="1"/>
</dbReference>
<evidence type="ECO:0000256" key="7">
    <source>
        <dbReference type="ARBA" id="ARBA00023004"/>
    </source>
</evidence>
<dbReference type="Proteomes" id="UP000254920">
    <property type="component" value="Unassembled WGS sequence"/>
</dbReference>
<evidence type="ECO:0000313" key="9">
    <source>
        <dbReference type="EMBL" id="SUX11001.1"/>
    </source>
</evidence>